<feature type="domain" description="Glycosyltransferase 2-like" evidence="1">
    <location>
        <begin position="7"/>
        <end position="170"/>
    </location>
</feature>
<dbReference type="OrthoDB" id="9771846at2"/>
<comment type="caution">
    <text evidence="2">The sequence shown here is derived from an EMBL/GenBank/DDBJ whole genome shotgun (WGS) entry which is preliminary data.</text>
</comment>
<dbReference type="InterPro" id="IPR029044">
    <property type="entry name" value="Nucleotide-diphossugar_trans"/>
</dbReference>
<keyword evidence="3" id="KW-1185">Reference proteome</keyword>
<dbReference type="CDD" id="cd04186">
    <property type="entry name" value="GT_2_like_c"/>
    <property type="match status" value="1"/>
</dbReference>
<organism evidence="2 3">
    <name type="scientific">Patiriisocius marinistellae</name>
    <dbReference type="NCBI Taxonomy" id="2494560"/>
    <lineage>
        <taxon>Bacteria</taxon>
        <taxon>Pseudomonadati</taxon>
        <taxon>Bacteroidota</taxon>
        <taxon>Flavobacteriia</taxon>
        <taxon>Flavobacteriales</taxon>
        <taxon>Flavobacteriaceae</taxon>
        <taxon>Patiriisocius</taxon>
    </lineage>
</organism>
<sequence>MKATATVIVTYNAMQWIDACLASVVETLIIVIDNNSKDNTVSHIKSKYPAVCLFPQGKNLGFGAGNNLGIKYALEQGAEHILLLNQDAKMHANSLSGLVSFQKKNNQYGLLSPIHLDWSGEFLEASFSRYVAYKHNSSFYSDFVLGKHLKDVYDVPMVAAACWLLSKKALLKVGGFDPLFFHLGEDVNLCQRLLFHKIKIGVIPNTYVNHDTKERVNKKIVRYSKEYINHNNYWSKAKYADVNINEPLAKMEYHKKQLIKKTLTYFLTLKFKLAKGAYKEYKDFNMTIPKALKSIDNNRKEGPHYIK</sequence>
<dbReference type="PANTHER" id="PTHR43179:SF7">
    <property type="entry name" value="RHAMNOSYLTRANSFERASE WBBL"/>
    <property type="match status" value="1"/>
</dbReference>
<dbReference type="AlphaFoldDB" id="A0A5J4G251"/>
<dbReference type="Pfam" id="PF00535">
    <property type="entry name" value="Glycos_transf_2"/>
    <property type="match status" value="1"/>
</dbReference>
<accession>A0A5J4G251</accession>
<reference evidence="2 3" key="1">
    <citation type="submission" date="2019-08" db="EMBL/GenBank/DDBJ databases">
        <title>Ulvibacter marinistellae sp. nov., isolated from a starfish, Patiria pectinifera.</title>
        <authorList>
            <person name="Kawano K."/>
            <person name="Ushijima N."/>
            <person name="Kihara M."/>
            <person name="Itoh H."/>
        </authorList>
    </citation>
    <scope>NUCLEOTIDE SEQUENCE [LARGE SCALE GENOMIC DNA]</scope>
    <source>
        <strain evidence="2 3">KK4</strain>
    </source>
</reference>
<dbReference type="Gene3D" id="3.90.550.10">
    <property type="entry name" value="Spore Coat Polysaccharide Biosynthesis Protein SpsA, Chain A"/>
    <property type="match status" value="1"/>
</dbReference>
<protein>
    <recommendedName>
        <fullName evidence="1">Glycosyltransferase 2-like domain-containing protein</fullName>
    </recommendedName>
</protein>
<proteinExistence type="predicted"/>
<dbReference type="Proteomes" id="UP000326994">
    <property type="component" value="Unassembled WGS sequence"/>
</dbReference>
<dbReference type="RefSeq" id="WP_151894726.1">
    <property type="nucleotide sequence ID" value="NZ_BKCF01000004.1"/>
</dbReference>
<dbReference type="EMBL" id="BKCF01000004">
    <property type="protein sequence ID" value="GEQ86809.1"/>
    <property type="molecule type" value="Genomic_DNA"/>
</dbReference>
<dbReference type="PANTHER" id="PTHR43179">
    <property type="entry name" value="RHAMNOSYLTRANSFERASE WBBL"/>
    <property type="match status" value="1"/>
</dbReference>
<dbReference type="InterPro" id="IPR001173">
    <property type="entry name" value="Glyco_trans_2-like"/>
</dbReference>
<evidence type="ECO:0000259" key="1">
    <source>
        <dbReference type="Pfam" id="PF00535"/>
    </source>
</evidence>
<name>A0A5J4G251_9FLAO</name>
<dbReference type="SUPFAM" id="SSF53448">
    <property type="entry name" value="Nucleotide-diphospho-sugar transferases"/>
    <property type="match status" value="1"/>
</dbReference>
<evidence type="ECO:0000313" key="3">
    <source>
        <dbReference type="Proteomes" id="UP000326994"/>
    </source>
</evidence>
<gene>
    <name evidence="2" type="ORF">ULMS_23170</name>
</gene>
<evidence type="ECO:0000313" key="2">
    <source>
        <dbReference type="EMBL" id="GEQ86809.1"/>
    </source>
</evidence>